<organism evidence="2 3">
    <name type="scientific">Apatococcus fuscideae</name>
    <dbReference type="NCBI Taxonomy" id="2026836"/>
    <lineage>
        <taxon>Eukaryota</taxon>
        <taxon>Viridiplantae</taxon>
        <taxon>Chlorophyta</taxon>
        <taxon>core chlorophytes</taxon>
        <taxon>Trebouxiophyceae</taxon>
        <taxon>Chlorellales</taxon>
        <taxon>Chlorellaceae</taxon>
        <taxon>Apatococcus</taxon>
    </lineage>
</organism>
<sequence length="525" mass="56803">MLVVGVAAGMGLLLEEDGMNAEQATLMYTRQVFAKLCEVQQVQLRLESRLVGLLLEGIGWVDHCRGEPPEPMDFTAQMVVQRCSSMHQPMIGGHAADMDENDESTPSRVTDGLSGIEHDEEEYLDEGRLRGFSKRGPLVEGQSWSASSYDDCQGVRDLAVNSHPIVAGQDSIAEETTAATFFLMDDMTDPGSETETVYAKDGVAIFPAKAERITGRLSLLKLHQVLFLSCCRPRSNHVRGAPHSSVGGEGHQEATPSFGWQHIVIILQNGLTLPPFYFSNGGIKALFAALKQHANLVKSAGMLSPDRALAAGIPVNFPSSYSGRLVAATSLCSSGALPSSPAAGLQHHLILLHSSVMSSQACLVRAQACQWFQSRLHRTRPSLPPSPWAHPPSPSPARSSHPVPLLRPAIVCDSVPKTQPLPDGMGGLAQAWHPHPPPAKWGSTTQRGRTHSQQSGSVQQGGDCGRLVDEPAFQATRVLNSGIAPAVRREAWKFLLGIYSAKESSRERRPAMTDMRAEYEKLKAQ</sequence>
<evidence type="ECO:0000256" key="1">
    <source>
        <dbReference type="SAM" id="MobiDB-lite"/>
    </source>
</evidence>
<proteinExistence type="predicted"/>
<feature type="region of interest" description="Disordered" evidence="1">
    <location>
        <begin position="440"/>
        <end position="463"/>
    </location>
</feature>
<reference evidence="2 3" key="1">
    <citation type="journal article" date="2024" name="Nat. Commun.">
        <title>Phylogenomics reveals the evolutionary origins of lichenization in chlorophyte algae.</title>
        <authorList>
            <person name="Puginier C."/>
            <person name="Libourel C."/>
            <person name="Otte J."/>
            <person name="Skaloud P."/>
            <person name="Haon M."/>
            <person name="Grisel S."/>
            <person name="Petersen M."/>
            <person name="Berrin J.G."/>
            <person name="Delaux P.M."/>
            <person name="Dal Grande F."/>
            <person name="Keller J."/>
        </authorList>
    </citation>
    <scope>NUCLEOTIDE SEQUENCE [LARGE SCALE GENOMIC DNA]</scope>
    <source>
        <strain evidence="2 3">SAG 2523</strain>
    </source>
</reference>
<feature type="compositionally biased region" description="Pro residues" evidence="1">
    <location>
        <begin position="382"/>
        <end position="395"/>
    </location>
</feature>
<dbReference type="Proteomes" id="UP001485043">
    <property type="component" value="Unassembled WGS sequence"/>
</dbReference>
<feature type="region of interest" description="Disordered" evidence="1">
    <location>
        <begin position="504"/>
        <end position="525"/>
    </location>
</feature>
<gene>
    <name evidence="2" type="ORF">WJX84_009930</name>
</gene>
<keyword evidence="3" id="KW-1185">Reference proteome</keyword>
<feature type="region of interest" description="Disordered" evidence="1">
    <location>
        <begin position="380"/>
        <end position="402"/>
    </location>
</feature>
<comment type="caution">
    <text evidence="2">The sequence shown here is derived from an EMBL/GenBank/DDBJ whole genome shotgun (WGS) entry which is preliminary data.</text>
</comment>
<feature type="region of interest" description="Disordered" evidence="1">
    <location>
        <begin position="92"/>
        <end position="113"/>
    </location>
</feature>
<evidence type="ECO:0000313" key="3">
    <source>
        <dbReference type="Proteomes" id="UP001485043"/>
    </source>
</evidence>
<protein>
    <recommendedName>
        <fullName evidence="4">Rab-GAP TBC domain-containing protein</fullName>
    </recommendedName>
</protein>
<name>A0AAW1SVX8_9CHLO</name>
<accession>A0AAW1SVX8</accession>
<dbReference type="AlphaFoldDB" id="A0AAW1SVX8"/>
<evidence type="ECO:0008006" key="4">
    <source>
        <dbReference type="Google" id="ProtNLM"/>
    </source>
</evidence>
<evidence type="ECO:0000313" key="2">
    <source>
        <dbReference type="EMBL" id="KAK9861400.1"/>
    </source>
</evidence>
<feature type="compositionally biased region" description="Low complexity" evidence="1">
    <location>
        <begin position="452"/>
        <end position="461"/>
    </location>
</feature>
<dbReference type="EMBL" id="JALJOV010000767">
    <property type="protein sequence ID" value="KAK9861400.1"/>
    <property type="molecule type" value="Genomic_DNA"/>
</dbReference>